<reference evidence="1" key="1">
    <citation type="submission" date="2022-06" db="EMBL/GenBank/DDBJ databases">
        <authorList>
            <person name="Dietemann V."/>
            <person name="Ory F."/>
            <person name="Dainat B."/>
            <person name="Oberhansli S."/>
        </authorList>
    </citation>
    <scope>NUCLEOTIDE SEQUENCE</scope>
    <source>
        <strain evidence="1">Ena-SAMPLE-TAB-26-04-2022-14:26:32:270-5432</strain>
    </source>
</reference>
<evidence type="ECO:0000313" key="2">
    <source>
        <dbReference type="Proteomes" id="UP001154322"/>
    </source>
</evidence>
<organism evidence="1 2">
    <name type="scientific">Paenibacillus melissococcoides</name>
    <dbReference type="NCBI Taxonomy" id="2912268"/>
    <lineage>
        <taxon>Bacteria</taxon>
        <taxon>Bacillati</taxon>
        <taxon>Bacillota</taxon>
        <taxon>Bacilli</taxon>
        <taxon>Bacillales</taxon>
        <taxon>Paenibacillaceae</taxon>
        <taxon>Paenibacillus</taxon>
    </lineage>
</organism>
<proteinExistence type="predicted"/>
<protein>
    <submittedName>
        <fullName evidence="1">Uncharacterized protein</fullName>
    </submittedName>
</protein>
<name>A0ABN8UH65_9BACL</name>
<dbReference type="Proteomes" id="UP001154322">
    <property type="component" value="Unassembled WGS sequence"/>
</dbReference>
<dbReference type="EMBL" id="CALYLO010000014">
    <property type="protein sequence ID" value="CAH8249185.1"/>
    <property type="molecule type" value="Genomic_DNA"/>
</dbReference>
<accession>A0ABN8UH65</accession>
<comment type="caution">
    <text evidence="1">The sequence shown here is derived from an EMBL/GenBank/DDBJ whole genome shotgun (WGS) entry which is preliminary data.</text>
</comment>
<evidence type="ECO:0000313" key="1">
    <source>
        <dbReference type="EMBL" id="CAH8249185.1"/>
    </source>
</evidence>
<keyword evidence="2" id="KW-1185">Reference proteome</keyword>
<sequence>MASSERDDGCSGEDAATKKQFGTDEAVALIDLLYNKTGELQDNILLLYDSMGQGADIATKMAGAINETEGENIPG</sequence>
<gene>
    <name evidence="1" type="ORF">WJ0W_006371</name>
</gene>